<evidence type="ECO:0000313" key="2">
    <source>
        <dbReference type="Proteomes" id="UP000077173"/>
    </source>
</evidence>
<reference evidence="1 2" key="1">
    <citation type="submission" date="2016-02" db="EMBL/GenBank/DDBJ databases">
        <title>Draft genome sequence of the strain BR 10247T Bradyrhizobium neotropicale isolated from nodules of Centrolobium paraense.</title>
        <authorList>
            <person name="Simoes-Araujo J.L."/>
            <person name="Barauna A.C."/>
            <person name="Silva K."/>
            <person name="Zilli J.E."/>
        </authorList>
    </citation>
    <scope>NUCLEOTIDE SEQUENCE [LARGE SCALE GENOMIC DNA]</scope>
    <source>
        <strain evidence="1 2">BR 10247</strain>
    </source>
</reference>
<organism evidence="1 2">
    <name type="scientific">Bradyrhizobium neotropicale</name>
    <dbReference type="NCBI Taxonomy" id="1497615"/>
    <lineage>
        <taxon>Bacteria</taxon>
        <taxon>Pseudomonadati</taxon>
        <taxon>Pseudomonadota</taxon>
        <taxon>Alphaproteobacteria</taxon>
        <taxon>Hyphomicrobiales</taxon>
        <taxon>Nitrobacteraceae</taxon>
        <taxon>Bradyrhizobium</taxon>
    </lineage>
</organism>
<sequence>MVVGQRVIFCPGDTRELRLASLWFALSGRSLSREEAATSAVRLMVAALQQKLRDWGTVLTAQDCEAIMAKALERAGTAAHATSTAMKIKDLIDELQKLDPETLVVTSSPDGFALYEPTFDREWITIDRFGSPQRAMSGEPGAVQAVRL</sequence>
<proteinExistence type="predicted"/>
<accession>A0A176YFF0</accession>
<gene>
    <name evidence="1" type="ORF">AXW67_33195</name>
</gene>
<keyword evidence="2" id="KW-1185">Reference proteome</keyword>
<dbReference type="EMBL" id="LSEF01000125">
    <property type="protein sequence ID" value="OAF05363.1"/>
    <property type="molecule type" value="Genomic_DNA"/>
</dbReference>
<dbReference type="GeneID" id="32582156"/>
<comment type="caution">
    <text evidence="1">The sequence shown here is derived from an EMBL/GenBank/DDBJ whole genome shotgun (WGS) entry which is preliminary data.</text>
</comment>
<dbReference type="AlphaFoldDB" id="A0A176YFF0"/>
<protein>
    <submittedName>
        <fullName evidence="1">Uncharacterized protein</fullName>
    </submittedName>
</protein>
<name>A0A176YFF0_9BRAD</name>
<dbReference type="Proteomes" id="UP000077173">
    <property type="component" value="Unassembled WGS sequence"/>
</dbReference>
<evidence type="ECO:0000313" key="1">
    <source>
        <dbReference type="EMBL" id="OAF05363.1"/>
    </source>
</evidence>